<dbReference type="EMBL" id="CM009750">
    <property type="protein sequence ID" value="PUZ72679.1"/>
    <property type="molecule type" value="Genomic_DNA"/>
</dbReference>
<dbReference type="Gramene" id="PUZ72679">
    <property type="protein sequence ID" value="PUZ72679"/>
    <property type="gene ID" value="GQ55_2G414000"/>
</dbReference>
<feature type="compositionally biased region" description="Pro residues" evidence="1">
    <location>
        <begin position="96"/>
        <end position="105"/>
    </location>
</feature>
<feature type="region of interest" description="Disordered" evidence="1">
    <location>
        <begin position="51"/>
        <end position="138"/>
    </location>
</feature>
<accession>A0A2T7EXX9</accession>
<feature type="compositionally biased region" description="Low complexity" evidence="1">
    <location>
        <begin position="106"/>
        <end position="117"/>
    </location>
</feature>
<name>A0A2T7EXX9_9POAL</name>
<sequence length="184" mass="19856">MVIPATPTASRSRPVARRRRATGSARPPQIFVCPRGAGAWRSQWWCTAVPPCTRGLNTGARRGPRRASRLAPGNRGRRARAASLAAGRNTRRHPENPPLPAPPPSAETSPTPRATTTCLRAHHPRHRSSSPRPATSPPPLVTALFFPCPHNRLGSATSPPALRLRLQLEDLGPRRAPADGTDFV</sequence>
<dbReference type="AlphaFoldDB" id="A0A2T7EXX9"/>
<evidence type="ECO:0000313" key="3">
    <source>
        <dbReference type="Proteomes" id="UP000244336"/>
    </source>
</evidence>
<feature type="region of interest" description="Disordered" evidence="1">
    <location>
        <begin position="1"/>
        <end position="29"/>
    </location>
</feature>
<organism evidence="2 3">
    <name type="scientific">Panicum hallii var. hallii</name>
    <dbReference type="NCBI Taxonomy" id="1504633"/>
    <lineage>
        <taxon>Eukaryota</taxon>
        <taxon>Viridiplantae</taxon>
        <taxon>Streptophyta</taxon>
        <taxon>Embryophyta</taxon>
        <taxon>Tracheophyta</taxon>
        <taxon>Spermatophyta</taxon>
        <taxon>Magnoliopsida</taxon>
        <taxon>Liliopsida</taxon>
        <taxon>Poales</taxon>
        <taxon>Poaceae</taxon>
        <taxon>PACMAD clade</taxon>
        <taxon>Panicoideae</taxon>
        <taxon>Panicodae</taxon>
        <taxon>Paniceae</taxon>
        <taxon>Panicinae</taxon>
        <taxon>Panicum</taxon>
        <taxon>Panicum sect. Panicum</taxon>
    </lineage>
</organism>
<gene>
    <name evidence="2" type="ORF">GQ55_2G414000</name>
</gene>
<reference evidence="2 3" key="1">
    <citation type="submission" date="2018-04" db="EMBL/GenBank/DDBJ databases">
        <title>WGS assembly of Panicum hallii var. hallii HAL2.</title>
        <authorList>
            <person name="Lovell J."/>
            <person name="Jenkins J."/>
            <person name="Lowry D."/>
            <person name="Mamidi S."/>
            <person name="Sreedasyam A."/>
            <person name="Weng X."/>
            <person name="Barry K."/>
            <person name="Bonette J."/>
            <person name="Campitelli B."/>
            <person name="Daum C."/>
            <person name="Gordon S."/>
            <person name="Gould B."/>
            <person name="Lipzen A."/>
            <person name="MacQueen A."/>
            <person name="Palacio-Mejia J."/>
            <person name="Plott C."/>
            <person name="Shakirov E."/>
            <person name="Shu S."/>
            <person name="Yoshinaga Y."/>
            <person name="Zane M."/>
            <person name="Rokhsar D."/>
            <person name="Grimwood J."/>
            <person name="Schmutz J."/>
            <person name="Juenger T."/>
        </authorList>
    </citation>
    <scope>NUCLEOTIDE SEQUENCE [LARGE SCALE GENOMIC DNA]</scope>
    <source>
        <strain evidence="3">cv. HAL2</strain>
    </source>
</reference>
<dbReference type="Proteomes" id="UP000244336">
    <property type="component" value="Chromosome 2"/>
</dbReference>
<proteinExistence type="predicted"/>
<protein>
    <submittedName>
        <fullName evidence="2">Uncharacterized protein</fullName>
    </submittedName>
</protein>
<evidence type="ECO:0000256" key="1">
    <source>
        <dbReference type="SAM" id="MobiDB-lite"/>
    </source>
</evidence>
<keyword evidence="3" id="KW-1185">Reference proteome</keyword>
<feature type="compositionally biased region" description="Basic residues" evidence="1">
    <location>
        <begin position="120"/>
        <end position="129"/>
    </location>
</feature>
<evidence type="ECO:0000313" key="2">
    <source>
        <dbReference type="EMBL" id="PUZ72679.1"/>
    </source>
</evidence>